<evidence type="ECO:0000313" key="2">
    <source>
        <dbReference type="EMBL" id="MBD2543911.1"/>
    </source>
</evidence>
<dbReference type="SUPFAM" id="SSF52540">
    <property type="entry name" value="P-loop containing nucleoside triphosphate hydrolases"/>
    <property type="match status" value="1"/>
</dbReference>
<dbReference type="Pfam" id="PF14516">
    <property type="entry name" value="AAA_35"/>
    <property type="match status" value="1"/>
</dbReference>
<dbReference type="Proteomes" id="UP000641954">
    <property type="component" value="Unassembled WGS sequence"/>
</dbReference>
<gene>
    <name evidence="2" type="ORF">H6G72_08665</name>
</gene>
<evidence type="ECO:0000259" key="1">
    <source>
        <dbReference type="PROSITE" id="PS50943"/>
    </source>
</evidence>
<organism evidence="2 3">
    <name type="scientific">Planktothricoides raciborskii FACHB-1370</name>
    <dbReference type="NCBI Taxonomy" id="2949576"/>
    <lineage>
        <taxon>Bacteria</taxon>
        <taxon>Bacillati</taxon>
        <taxon>Cyanobacteriota</taxon>
        <taxon>Cyanophyceae</taxon>
        <taxon>Oscillatoriophycideae</taxon>
        <taxon>Oscillatoriales</taxon>
        <taxon>Oscillatoriaceae</taxon>
        <taxon>Planktothricoides</taxon>
    </lineage>
</organism>
<dbReference type="EMBL" id="JACJSK010000009">
    <property type="protein sequence ID" value="MBD2543911.1"/>
    <property type="molecule type" value="Genomic_DNA"/>
</dbReference>
<feature type="domain" description="HTH cro/C1-type" evidence="1">
    <location>
        <begin position="23"/>
        <end position="68"/>
    </location>
</feature>
<comment type="caution">
    <text evidence="2">The sequence shown here is derived from an EMBL/GenBank/DDBJ whole genome shotgun (WGS) entry which is preliminary data.</text>
</comment>
<sequence>MSRSLKATPNGTKQANEAFVRYGKNQQVFADLLCISRGTLYKFLNEIQISRPNFIKICEELKLNWRDIAGLSTVSPEPVKRDVEDRCNLAIQQPGAILRIKAPQQMGKATLMGKIFAHAEQMNYRTVILFWGELTEDSISNYDQFLLWFCQSIGHDLEVSNEETAKYWATKGADSNTHCRQYFTQYILPKINPNSALVLGLHEVDKIFHCNFANNFFSMLRSWSDAGQVIPESWGKLRLVLAHSTEIYLRMDVDKSPFDNVGETITLDEFTSEQVNNLAKKYELNLNRQLGEKLMKQVGGHPYLVDLVMKYIKNSTNNDISQLLAQESLENICNHYLNELWNQLDKSPKSILMKQTLKDLLEEKLVLKDNNNKQVFFLLDSAGLVIEQKNGQIKIRNNLYFEYFKKRLA</sequence>
<evidence type="ECO:0000313" key="3">
    <source>
        <dbReference type="Proteomes" id="UP000641954"/>
    </source>
</evidence>
<proteinExistence type="predicted"/>
<accession>A0ABR8EAX2</accession>
<dbReference type="InterPro" id="IPR001387">
    <property type="entry name" value="Cro/C1-type_HTH"/>
</dbReference>
<dbReference type="PROSITE" id="PS50943">
    <property type="entry name" value="HTH_CROC1"/>
    <property type="match status" value="1"/>
</dbReference>
<dbReference type="RefSeq" id="WP_190877954.1">
    <property type="nucleotide sequence ID" value="NZ_JACJSK010000009.1"/>
</dbReference>
<keyword evidence="3" id="KW-1185">Reference proteome</keyword>
<protein>
    <submittedName>
        <fullName evidence="2">AAA-like domain-containing protein</fullName>
    </submittedName>
</protein>
<name>A0ABR8EAX2_9CYAN</name>
<reference evidence="2 3" key="1">
    <citation type="journal article" date="2020" name="ISME J.">
        <title>Comparative genomics reveals insights into cyanobacterial evolution and habitat adaptation.</title>
        <authorList>
            <person name="Chen M.Y."/>
            <person name="Teng W.K."/>
            <person name="Zhao L."/>
            <person name="Hu C.X."/>
            <person name="Zhou Y.K."/>
            <person name="Han B.P."/>
            <person name="Song L.R."/>
            <person name="Shu W.S."/>
        </authorList>
    </citation>
    <scope>NUCLEOTIDE SEQUENCE [LARGE SCALE GENOMIC DNA]</scope>
    <source>
        <strain evidence="2 3">FACHB-1370</strain>
    </source>
</reference>
<dbReference type="InterPro" id="IPR027417">
    <property type="entry name" value="P-loop_NTPase"/>
</dbReference>